<dbReference type="AlphaFoldDB" id="E3CY91"/>
<dbReference type="PANTHER" id="PTHR32328">
    <property type="entry name" value="L-SERYL-TRNA(SEC) SELENIUM TRANSFERASE"/>
    <property type="match status" value="1"/>
</dbReference>
<gene>
    <name evidence="8" type="primary">selA</name>
    <name evidence="11" type="ORF">Apau_1198</name>
</gene>
<dbReference type="NCBIfam" id="TIGR00474">
    <property type="entry name" value="selA"/>
    <property type="match status" value="1"/>
</dbReference>
<evidence type="ECO:0000256" key="6">
    <source>
        <dbReference type="ARBA" id="ARBA00023266"/>
    </source>
</evidence>
<keyword evidence="6 8" id="KW-0711">Selenium</keyword>
<accession>E3CY91</accession>
<comment type="cofactor">
    <cofactor evidence="1 8 9">
        <name>pyridoxal 5'-phosphate</name>
        <dbReference type="ChEBI" id="CHEBI:597326"/>
    </cofactor>
</comment>
<evidence type="ECO:0000313" key="12">
    <source>
        <dbReference type="Proteomes" id="UP000005096"/>
    </source>
</evidence>
<dbReference type="InterPro" id="IPR015421">
    <property type="entry name" value="PyrdxlP-dep_Trfase_major"/>
</dbReference>
<dbReference type="Proteomes" id="UP000005096">
    <property type="component" value="Chromosome"/>
</dbReference>
<dbReference type="OrthoDB" id="9787096at2"/>
<evidence type="ECO:0000256" key="7">
    <source>
        <dbReference type="ARBA" id="ARBA00044507"/>
    </source>
</evidence>
<dbReference type="SUPFAM" id="SSF53383">
    <property type="entry name" value="PLP-dependent transferases"/>
    <property type="match status" value="1"/>
</dbReference>
<dbReference type="GO" id="GO:0001514">
    <property type="term" value="P:selenocysteine incorporation"/>
    <property type="evidence" value="ECO:0007669"/>
    <property type="project" value="UniProtKB-UniRule"/>
</dbReference>
<dbReference type="Gene3D" id="3.90.1150.180">
    <property type="match status" value="1"/>
</dbReference>
<keyword evidence="3 8" id="KW-0808">Transferase</keyword>
<keyword evidence="5 8" id="KW-0648">Protein biosynthesis</keyword>
<dbReference type="InterPro" id="IPR018319">
    <property type="entry name" value="SelA-like"/>
</dbReference>
<dbReference type="STRING" id="584708.Apau_1198"/>
<dbReference type="GO" id="GO:0004125">
    <property type="term" value="F:L-seryl-tRNA(Sec) selenium transferase activity"/>
    <property type="evidence" value="ECO:0007669"/>
    <property type="project" value="UniProtKB-UniRule"/>
</dbReference>
<evidence type="ECO:0000256" key="9">
    <source>
        <dbReference type="PIRSR" id="PIRSR618319-50"/>
    </source>
</evidence>
<protein>
    <recommendedName>
        <fullName evidence="8">L-seryl-tRNA(Sec) selenium transferase</fullName>
        <ecNumber evidence="8">2.9.1.1</ecNumber>
    </recommendedName>
    <alternativeName>
        <fullName evidence="8">Selenocysteine synthase</fullName>
        <shortName evidence="8">Sec synthase</shortName>
    </alternativeName>
    <alternativeName>
        <fullName evidence="8">Selenocysteinyl-tRNA(Sec) synthase</fullName>
    </alternativeName>
</protein>
<keyword evidence="4 8" id="KW-0663">Pyridoxal phosphate</keyword>
<dbReference type="EC" id="2.9.1.1" evidence="8"/>
<dbReference type="UniPathway" id="UPA00906">
    <property type="reaction ID" value="UER00896"/>
</dbReference>
<comment type="catalytic activity">
    <reaction evidence="8">
        <text>L-seryl-tRNA(Sec) + selenophosphate + H(+) = L-selenocysteinyl-tRNA(Sec) + phosphate</text>
        <dbReference type="Rhea" id="RHEA:22728"/>
        <dbReference type="Rhea" id="RHEA-COMP:9742"/>
        <dbReference type="Rhea" id="RHEA-COMP:9743"/>
        <dbReference type="ChEBI" id="CHEBI:15378"/>
        <dbReference type="ChEBI" id="CHEBI:16144"/>
        <dbReference type="ChEBI" id="CHEBI:43474"/>
        <dbReference type="ChEBI" id="CHEBI:78533"/>
        <dbReference type="ChEBI" id="CHEBI:78573"/>
        <dbReference type="EC" id="2.9.1.1"/>
    </reaction>
</comment>
<comment type="subcellular location">
    <subcellularLocation>
        <location evidence="8">Cytoplasm</location>
    </subcellularLocation>
</comment>
<dbReference type="PANTHER" id="PTHR32328:SF0">
    <property type="entry name" value="L-SERYL-TRNA(SEC) SELENIUM TRANSFERASE"/>
    <property type="match status" value="1"/>
</dbReference>
<evidence type="ECO:0000313" key="11">
    <source>
        <dbReference type="EMBL" id="EFQ23624.1"/>
    </source>
</evidence>
<keyword evidence="2 8" id="KW-0963">Cytoplasm</keyword>
<evidence type="ECO:0000256" key="1">
    <source>
        <dbReference type="ARBA" id="ARBA00001933"/>
    </source>
</evidence>
<proteinExistence type="inferred from homology"/>
<organism evidence="11 12">
    <name type="scientific">Aminomonas paucivorans DSM 12260</name>
    <dbReference type="NCBI Taxonomy" id="584708"/>
    <lineage>
        <taxon>Bacteria</taxon>
        <taxon>Thermotogati</taxon>
        <taxon>Synergistota</taxon>
        <taxon>Synergistia</taxon>
        <taxon>Synergistales</taxon>
        <taxon>Synergistaceae</taxon>
        <taxon>Aminomonas</taxon>
    </lineage>
</organism>
<dbReference type="Gene3D" id="3.40.640.10">
    <property type="entry name" value="Type I PLP-dependent aspartate aminotransferase-like (Major domain)"/>
    <property type="match status" value="1"/>
</dbReference>
<reference evidence="11 12" key="1">
    <citation type="journal article" date="2010" name="Stand. Genomic Sci.">
        <title>Non-contiguous finished genome sequence of Aminomonas paucivorans type strain (GLU-3).</title>
        <authorList>
            <person name="Pitluck S."/>
            <person name="Yasawong M."/>
            <person name="Held B."/>
            <person name="Lapidus A."/>
            <person name="Nolan M."/>
            <person name="Copeland A."/>
            <person name="Lucas S."/>
            <person name="Del Rio T.G."/>
            <person name="Tice H."/>
            <person name="Cheng J.F."/>
            <person name="Chertkov O."/>
            <person name="Goodwin L."/>
            <person name="Tapia R."/>
            <person name="Han C."/>
            <person name="Liolios K."/>
            <person name="Ivanova N."/>
            <person name="Mavromatis K."/>
            <person name="Ovchinnikova G."/>
            <person name="Pati A."/>
            <person name="Chen A."/>
            <person name="Palaniappan K."/>
            <person name="Land M."/>
            <person name="Hauser L."/>
            <person name="Chang Y.J."/>
            <person name="Jeffries C.D."/>
            <person name="Pukall R."/>
            <person name="Spring S."/>
            <person name="Rohde M."/>
            <person name="Sikorski J."/>
            <person name="Goker M."/>
            <person name="Woyke T."/>
            <person name="Bristow J."/>
            <person name="Eisen J.A."/>
            <person name="Markowitz V."/>
            <person name="Hugenholtz P."/>
            <person name="Kyrpides N.C."/>
            <person name="Klenk H.P."/>
        </authorList>
    </citation>
    <scope>NUCLEOTIDE SEQUENCE [LARGE SCALE GENOMIC DNA]</scope>
    <source>
        <strain evidence="11 12">DSM 12260</strain>
    </source>
</reference>
<comment type="pathway">
    <text evidence="8">Aminoacyl-tRNA biosynthesis; selenocysteinyl-tRNA(Sec) biosynthesis; selenocysteinyl-tRNA(Sec) from L-seryl-tRNA(Sec) (bacterial route): step 1/1.</text>
</comment>
<keyword evidence="12" id="KW-1185">Reference proteome</keyword>
<evidence type="ECO:0000259" key="10">
    <source>
        <dbReference type="Pfam" id="PF12390"/>
    </source>
</evidence>
<comment type="function">
    <text evidence="8">Converts seryl-tRNA(Sec) to selenocysteinyl-tRNA(Sec) required for selenoprotein biosynthesis.</text>
</comment>
<dbReference type="Pfam" id="PF03841">
    <property type="entry name" value="SelA"/>
    <property type="match status" value="1"/>
</dbReference>
<feature type="modified residue" description="N6-(pyridoxal phosphate)lysine" evidence="8 9">
    <location>
        <position position="295"/>
    </location>
</feature>
<evidence type="ECO:0000256" key="5">
    <source>
        <dbReference type="ARBA" id="ARBA00022917"/>
    </source>
</evidence>
<dbReference type="GO" id="GO:0005737">
    <property type="term" value="C:cytoplasm"/>
    <property type="evidence" value="ECO:0007669"/>
    <property type="project" value="UniProtKB-SubCell"/>
</dbReference>
<feature type="domain" description="L-seryl-tRNA selenium transferase N-terminal" evidence="10">
    <location>
        <begin position="9"/>
        <end position="48"/>
    </location>
</feature>
<dbReference type="RefSeq" id="WP_006300826.1">
    <property type="nucleotide sequence ID" value="NZ_CM001022.1"/>
</dbReference>
<dbReference type="GO" id="GO:0001717">
    <property type="term" value="P:conversion of seryl-tRNAsec to selenocys-tRNAsec"/>
    <property type="evidence" value="ECO:0007669"/>
    <property type="project" value="UniProtKB-UniRule"/>
</dbReference>
<evidence type="ECO:0000256" key="8">
    <source>
        <dbReference type="HAMAP-Rule" id="MF_00423"/>
    </source>
</evidence>
<evidence type="ECO:0000256" key="2">
    <source>
        <dbReference type="ARBA" id="ARBA00022490"/>
    </source>
</evidence>
<sequence>MNDAIRNLLRQLPSMDELLALPWVPEMEERLGRDAVKGTFSEVVGEWRQAFREGTREALDRESLTEEARARLETRSRRSLRRVLNGTGVVVHTNLGRSLLPPQAVEAVREVALGYSTLEYSLEEGKRGHRNDHVEWLLCQATGAEKALVVNNNAAAVLLGLAGLAAGREVIVSRGELVEIGGSFRIPEILSFAGAKMVEVGTTNRTRVEDYAGAVTDQTALLLKVHPSNYRIEGFHQVPAREELAALARERELTFMEDLGSGLLAPPNHPGLEGEPTVRQCLHAGVDLVTFSGDKLLGGPQIGALVGRHALVDRLKRHPLMRAFRVDKMTLAAFEAILRMELRGEGGQIPTSRMLHLEEGELKARANRLAARCRRVLKARNEESWVGVVPVEDAVGGGAFPATPLPGYAVALRLPRIGSAGRIQERFRLGDPPVVLGAEDDLACLHLRTLQREEESLFLKALERVLEGRGR</sequence>
<dbReference type="PaxDb" id="584708-Apau_1198"/>
<dbReference type="InterPro" id="IPR025862">
    <property type="entry name" value="SelA_trans_N_dom"/>
</dbReference>
<comment type="similarity">
    <text evidence="7 8">Belongs to the SelA family.</text>
</comment>
<evidence type="ECO:0000256" key="4">
    <source>
        <dbReference type="ARBA" id="ARBA00022898"/>
    </source>
</evidence>
<dbReference type="InterPro" id="IPR015424">
    <property type="entry name" value="PyrdxlP-dep_Trfase"/>
</dbReference>
<dbReference type="HOGENOM" id="CLU_038142_1_0_0"/>
<evidence type="ECO:0000256" key="3">
    <source>
        <dbReference type="ARBA" id="ARBA00022679"/>
    </source>
</evidence>
<dbReference type="Pfam" id="PF12390">
    <property type="entry name" value="Se-cys_synth_N"/>
    <property type="match status" value="1"/>
</dbReference>
<dbReference type="eggNOG" id="COG1921">
    <property type="taxonomic scope" value="Bacteria"/>
</dbReference>
<dbReference type="InterPro" id="IPR004534">
    <property type="entry name" value="SelA_trans"/>
</dbReference>
<dbReference type="HAMAP" id="MF_00423">
    <property type="entry name" value="SelA"/>
    <property type="match status" value="1"/>
</dbReference>
<dbReference type="EMBL" id="CM001022">
    <property type="protein sequence ID" value="EFQ23624.1"/>
    <property type="molecule type" value="Genomic_DNA"/>
</dbReference>
<name>E3CY91_9BACT</name>